<keyword evidence="1" id="KW-0732">Signal</keyword>
<comment type="caution">
    <text evidence="3">The sequence shown here is derived from an EMBL/GenBank/DDBJ whole genome shotgun (WGS) entry which is preliminary data.</text>
</comment>
<dbReference type="PANTHER" id="PTHR30024">
    <property type="entry name" value="ALIPHATIC SULFONATES-BINDING PROTEIN-RELATED"/>
    <property type="match status" value="1"/>
</dbReference>
<evidence type="ECO:0000313" key="4">
    <source>
        <dbReference type="Proteomes" id="UP000752292"/>
    </source>
</evidence>
<evidence type="ECO:0000259" key="2">
    <source>
        <dbReference type="Pfam" id="PF09084"/>
    </source>
</evidence>
<reference evidence="3" key="1">
    <citation type="submission" date="2020-07" db="EMBL/GenBank/DDBJ databases">
        <title>Huge and variable diversity of episymbiotic CPR bacteria and DPANN archaea in groundwater ecosystems.</title>
        <authorList>
            <person name="He C.Y."/>
            <person name="Keren R."/>
            <person name="Whittaker M."/>
            <person name="Farag I.F."/>
            <person name="Doudna J."/>
            <person name="Cate J.H.D."/>
            <person name="Banfield J.F."/>
        </authorList>
    </citation>
    <scope>NUCLEOTIDE SEQUENCE</scope>
    <source>
        <strain evidence="3">NC_groundwater_1370_Ag_S-0.2um_69_93</strain>
    </source>
</reference>
<protein>
    <submittedName>
        <fullName evidence="3">ABC transporter substrate-binding protein</fullName>
    </submittedName>
</protein>
<accession>A0A932ZSD2</accession>
<evidence type="ECO:0000256" key="1">
    <source>
        <dbReference type="SAM" id="SignalP"/>
    </source>
</evidence>
<dbReference type="SUPFAM" id="SSF53850">
    <property type="entry name" value="Periplasmic binding protein-like II"/>
    <property type="match status" value="1"/>
</dbReference>
<name>A0A932ZSD2_UNCTE</name>
<dbReference type="EMBL" id="JACQRX010000085">
    <property type="protein sequence ID" value="MBI4251202.1"/>
    <property type="molecule type" value="Genomic_DNA"/>
</dbReference>
<evidence type="ECO:0000313" key="3">
    <source>
        <dbReference type="EMBL" id="MBI4251202.1"/>
    </source>
</evidence>
<feature type="signal peptide" evidence="1">
    <location>
        <begin position="1"/>
        <end position="26"/>
    </location>
</feature>
<feature type="domain" description="SsuA/THI5-like" evidence="2">
    <location>
        <begin position="44"/>
        <end position="248"/>
    </location>
</feature>
<sequence length="329" mass="36557">MKPMRKWGVIAALAGFLLAAGWSAEGAEKFRIGIHRAVYGSFEVVADRMGYWKEEGLDYTIQYFKQGKLMRNAVIQNNLDVGTTGFSPFITALSKGARVTGIAVTADTCAFQRVMVPVNSPIKSVRELKGKTVATSTGTSVDFAFKVFMLPRFGLSEKDLKWISVVTTDRVPAVVSGNADAAIVGDPQGEIALQKGMLRPIENFCPYDRPRLMHIGNPQLLKSKSDQYVKYFRGWLKSQKLLRSDPEKFAKIYHESLLEVGDKAEFRVILAVVKRLTTEPEFNEGIRKNLHEMAETQKKLGWIKSAPDFLKGAGMDDSLLRKAASSLTN</sequence>
<dbReference type="Pfam" id="PF09084">
    <property type="entry name" value="NMT1"/>
    <property type="match status" value="1"/>
</dbReference>
<organism evidence="3 4">
    <name type="scientific">Tectimicrobiota bacterium</name>
    <dbReference type="NCBI Taxonomy" id="2528274"/>
    <lineage>
        <taxon>Bacteria</taxon>
        <taxon>Pseudomonadati</taxon>
        <taxon>Nitrospinota/Tectimicrobiota group</taxon>
        <taxon>Candidatus Tectimicrobiota</taxon>
    </lineage>
</organism>
<dbReference type="Proteomes" id="UP000752292">
    <property type="component" value="Unassembled WGS sequence"/>
</dbReference>
<dbReference type="Gene3D" id="3.40.190.10">
    <property type="entry name" value="Periplasmic binding protein-like II"/>
    <property type="match status" value="2"/>
</dbReference>
<gene>
    <name evidence="3" type="ORF">HY618_01980</name>
</gene>
<feature type="chain" id="PRO_5037012426" evidence="1">
    <location>
        <begin position="27"/>
        <end position="329"/>
    </location>
</feature>
<proteinExistence type="predicted"/>
<dbReference type="InterPro" id="IPR015168">
    <property type="entry name" value="SsuA/THI5"/>
</dbReference>
<dbReference type="AlphaFoldDB" id="A0A932ZSD2"/>